<dbReference type="Gene3D" id="2.60.120.560">
    <property type="entry name" value="Exo-inulinase, domain 1"/>
    <property type="match status" value="1"/>
</dbReference>
<organism evidence="3 4">
    <name type="scientific">Arcicella aquatica</name>
    <dbReference type="NCBI Taxonomy" id="217141"/>
    <lineage>
        <taxon>Bacteria</taxon>
        <taxon>Pseudomonadati</taxon>
        <taxon>Bacteroidota</taxon>
        <taxon>Cytophagia</taxon>
        <taxon>Cytophagales</taxon>
        <taxon>Flectobacillaceae</taxon>
        <taxon>Arcicella</taxon>
    </lineage>
</organism>
<protein>
    <submittedName>
        <fullName evidence="3">DUF1080 domain-containing protein</fullName>
    </submittedName>
</protein>
<comment type="caution">
    <text evidence="3">The sequence shown here is derived from an EMBL/GenBank/DDBJ whole genome shotgun (WGS) entry which is preliminary data.</text>
</comment>
<dbReference type="InterPro" id="IPR010496">
    <property type="entry name" value="AL/BT2_dom"/>
</dbReference>
<accession>A0ABU5QTN5</accession>
<evidence type="ECO:0000256" key="1">
    <source>
        <dbReference type="SAM" id="SignalP"/>
    </source>
</evidence>
<name>A0ABU5QTN5_9BACT</name>
<keyword evidence="1" id="KW-0732">Signal</keyword>
<feature type="signal peptide" evidence="1">
    <location>
        <begin position="1"/>
        <end position="23"/>
    </location>
</feature>
<sequence>MKNVLIKLAVMLSLTAVVLSSFTIQENNILTEQEKKDGWILLFDGKTTNGWHIYNKGKIPSAWIIQNDELYCKPDTFKVEHGDLVSDKVFQNFELKFEWKISEGGNSGVFFNVIEKETIPTAWASGPEYQLLEESHPDFAISPKKRSGCLYGFYPQKNVAPTKPASEWNQSIIKQVNGQVQFYLNGILTAEQNLNAKEWKALVAKSGFKYFPQFSKSTKGSIALQDWSKGISFRNIKIKNL</sequence>
<reference evidence="3 4" key="1">
    <citation type="submission" date="2023-12" db="EMBL/GenBank/DDBJ databases">
        <title>Novel species of the genus Arcicella isolated from rivers.</title>
        <authorList>
            <person name="Lu H."/>
        </authorList>
    </citation>
    <scope>NUCLEOTIDE SEQUENCE [LARGE SCALE GENOMIC DNA]</scope>
    <source>
        <strain evidence="3 4">LMG 21963</strain>
    </source>
</reference>
<dbReference type="EMBL" id="JAYFUL010000056">
    <property type="protein sequence ID" value="MEA5260473.1"/>
    <property type="molecule type" value="Genomic_DNA"/>
</dbReference>
<dbReference type="RefSeq" id="WP_323253029.1">
    <property type="nucleotide sequence ID" value="NZ_JAYFUL010000056.1"/>
</dbReference>
<evidence type="ECO:0000313" key="4">
    <source>
        <dbReference type="Proteomes" id="UP001304671"/>
    </source>
</evidence>
<proteinExistence type="predicted"/>
<evidence type="ECO:0000259" key="2">
    <source>
        <dbReference type="Pfam" id="PF06439"/>
    </source>
</evidence>
<evidence type="ECO:0000313" key="3">
    <source>
        <dbReference type="EMBL" id="MEA5260473.1"/>
    </source>
</evidence>
<dbReference type="Pfam" id="PF06439">
    <property type="entry name" value="3keto-disac_hyd"/>
    <property type="match status" value="1"/>
</dbReference>
<feature type="domain" description="3-keto-alpha-glucoside-1,2-lyase/3-keto-2-hydroxy-glucal hydratase" evidence="2">
    <location>
        <begin position="38"/>
        <end position="239"/>
    </location>
</feature>
<feature type="chain" id="PRO_5047259462" evidence="1">
    <location>
        <begin position="24"/>
        <end position="241"/>
    </location>
</feature>
<gene>
    <name evidence="3" type="ORF">VB264_21935</name>
</gene>
<keyword evidence="4" id="KW-1185">Reference proteome</keyword>
<dbReference type="Proteomes" id="UP001304671">
    <property type="component" value="Unassembled WGS sequence"/>
</dbReference>